<dbReference type="InterPro" id="IPR001736">
    <property type="entry name" value="PLipase_D/transphosphatidylase"/>
</dbReference>
<dbReference type="STRING" id="1183438.GKIL_0700"/>
<organism evidence="2 3">
    <name type="scientific">Gloeobacter kilaueensis (strain ATCC BAA-2537 / CCAP 1431/1 / ULC 316 / JS1)</name>
    <dbReference type="NCBI Taxonomy" id="1183438"/>
    <lineage>
        <taxon>Bacteria</taxon>
        <taxon>Bacillati</taxon>
        <taxon>Cyanobacteriota</taxon>
        <taxon>Cyanophyceae</taxon>
        <taxon>Gloeobacterales</taxon>
        <taxon>Gloeobacteraceae</taxon>
        <taxon>Gloeobacter</taxon>
    </lineage>
</organism>
<dbReference type="Proteomes" id="UP000017396">
    <property type="component" value="Chromosome"/>
</dbReference>
<dbReference type="Gene3D" id="3.30.870.10">
    <property type="entry name" value="Endonuclease Chain A"/>
    <property type="match status" value="1"/>
</dbReference>
<name>U5QDI1_GLOK1</name>
<evidence type="ECO:0000313" key="2">
    <source>
        <dbReference type="EMBL" id="AGY56946.1"/>
    </source>
</evidence>
<dbReference type="RefSeq" id="WP_023171992.1">
    <property type="nucleotide sequence ID" value="NC_022600.1"/>
</dbReference>
<reference evidence="2 3" key="1">
    <citation type="journal article" date="2013" name="PLoS ONE">
        <title>Cultivation and Complete Genome Sequencing of Gloeobacter kilaueensis sp. nov., from a Lava Cave in Kilauea Caldera, Hawai'i.</title>
        <authorList>
            <person name="Saw J.H."/>
            <person name="Schatz M."/>
            <person name="Brown M.V."/>
            <person name="Kunkel D.D."/>
            <person name="Foster J.S."/>
            <person name="Shick H."/>
            <person name="Christensen S."/>
            <person name="Hou S."/>
            <person name="Wan X."/>
            <person name="Donachie S.P."/>
        </authorList>
    </citation>
    <scope>NUCLEOTIDE SEQUENCE [LARGE SCALE GENOMIC DNA]</scope>
    <source>
        <strain evidence="3">JS</strain>
    </source>
</reference>
<dbReference type="Pfam" id="PF13091">
    <property type="entry name" value="PLDc_2"/>
    <property type="match status" value="1"/>
</dbReference>
<proteinExistence type="predicted"/>
<evidence type="ECO:0000259" key="1">
    <source>
        <dbReference type="PROSITE" id="PS50035"/>
    </source>
</evidence>
<sequence length="268" mass="29210">MNPAVLRGLSRTNLEALAAALESGRIVPPYSRLGLQALVGALQAEPAAAEMAHLAAQGMQPIHIAYLLRALVAERADAQQLRDQIEIVWTGDDLLAITGRDTAVVVRELFAAARKSVLIASYALDRGEKAMALFGELAARLDNEPGFTVRVCLNIHRPTQSNQSEAQLVEAFGKLFREEIWPGSKLPQVFYDPRALQKGGNERACLHAKCVVIDQQKALVTSANFTEAAHKRNIEVGALLSDQATASALWQQFALLIQKRNLLALYPV</sequence>
<dbReference type="AlphaFoldDB" id="U5QDI1"/>
<dbReference type="NCBIfam" id="NF038319">
    <property type="entry name" value="DISARM_DrmC_I"/>
    <property type="match status" value="1"/>
</dbReference>
<dbReference type="PROSITE" id="PS50035">
    <property type="entry name" value="PLD"/>
    <property type="match status" value="1"/>
</dbReference>
<dbReference type="KEGG" id="glj:GKIL_0700"/>
<evidence type="ECO:0000313" key="3">
    <source>
        <dbReference type="Proteomes" id="UP000017396"/>
    </source>
</evidence>
<accession>U5QDI1</accession>
<keyword evidence="3" id="KW-1185">Reference proteome</keyword>
<dbReference type="EMBL" id="CP003587">
    <property type="protein sequence ID" value="AGY56946.1"/>
    <property type="molecule type" value="Genomic_DNA"/>
</dbReference>
<dbReference type="PATRIC" id="fig|1183438.3.peg.696"/>
<dbReference type="OrthoDB" id="5520578at2"/>
<dbReference type="SUPFAM" id="SSF56024">
    <property type="entry name" value="Phospholipase D/nuclease"/>
    <property type="match status" value="1"/>
</dbReference>
<gene>
    <name evidence="2" type="ORF">GKIL_0700</name>
</gene>
<dbReference type="HOGENOM" id="CLU_090908_0_0_3"/>
<dbReference type="InterPro" id="IPR025202">
    <property type="entry name" value="PLD-like_dom"/>
</dbReference>
<dbReference type="GO" id="GO:0006793">
    <property type="term" value="P:phosphorus metabolic process"/>
    <property type="evidence" value="ECO:0007669"/>
    <property type="project" value="UniProtKB-ARBA"/>
</dbReference>
<feature type="domain" description="PLD phosphodiesterase" evidence="1">
    <location>
        <begin position="202"/>
        <end position="229"/>
    </location>
</feature>
<dbReference type="GO" id="GO:0003824">
    <property type="term" value="F:catalytic activity"/>
    <property type="evidence" value="ECO:0007669"/>
    <property type="project" value="InterPro"/>
</dbReference>
<dbReference type="InterPro" id="IPR047955">
    <property type="entry name" value="DrmC-like"/>
</dbReference>
<dbReference type="eggNOG" id="COG1502">
    <property type="taxonomic scope" value="Bacteria"/>
</dbReference>
<protein>
    <submittedName>
        <fullName evidence="2">Phosphatidylserine/phosphatidylglycerophosphate/ cardiolipin synthases-related enzyme</fullName>
    </submittedName>
</protein>